<dbReference type="Proteomes" id="UP001234585">
    <property type="component" value="Chromosome"/>
</dbReference>
<evidence type="ECO:0008006" key="3">
    <source>
        <dbReference type="Google" id="ProtNLM"/>
    </source>
</evidence>
<accession>A0AA50CNJ7</accession>
<dbReference type="RefSeq" id="WP_306037480.1">
    <property type="nucleotide sequence ID" value="NZ_CP132302.1"/>
</dbReference>
<proteinExistence type="predicted"/>
<dbReference type="AlphaFoldDB" id="A0AA50CNJ7"/>
<dbReference type="PANTHER" id="PTHR12558">
    <property type="entry name" value="CELL DIVISION CYCLE 16,23,27"/>
    <property type="match status" value="1"/>
</dbReference>
<sequence length="605" mass="67616">MLARLKTLGHLRLLDESGEDIVFPEKALLILSYLTARGLPDIPRADAAALFWDDTNPAAAYASLRQTLSRVQKRQRELARSFLTITDGTIARGPEAIESDLDAIDGNAPLTLLAERLTEDFLKNIRPVTQTLAKWIALQRASHMALLRDALLDRSRQQADAPRQVRSAAALRLLETNPDDDEVRSVLTGRVVTRPAIMTVQQPSACLPVQDHIEVVPARQNPPRIVLLPPATNHSSRAATGFSEALIEDVTIGLCALRSISIIAPHTAAQIAGQTDRAATYERHKISYILETRLRDEGAGHTLFAQLIFFGSDEVIWAERFPLSSDGLLRSRQMIAHRIAGAIATGIEDNELVRNDYEGDANAYRNFLLGQGQLKNLDLRDIRRARKSFRDALQLQSGFAPALSGLARSFFLEWLVTARGDEALLHQAEIHAQDAIQADDRLPSGYRELGVVKLYSRQFDESAHYLDRAEALSPHYANVIASYADTLVQASRPDDGLKKIEHAIELNPLPPDEYFWTAAGAAYSLGRYEEALAYISQMKDKDPVHRLSAACWAMLGDIKKARLFVRRTYDINPNFDFDAWMAVVPIKEEWHRQHYREGLKKAGFK</sequence>
<dbReference type="InterPro" id="IPR011990">
    <property type="entry name" value="TPR-like_helical_dom_sf"/>
</dbReference>
<protein>
    <recommendedName>
        <fullName evidence="3">DNA-binding SARP family transcriptional activator</fullName>
    </recommendedName>
</protein>
<dbReference type="SUPFAM" id="SSF48452">
    <property type="entry name" value="TPR-like"/>
    <property type="match status" value="1"/>
</dbReference>
<evidence type="ECO:0000313" key="2">
    <source>
        <dbReference type="Proteomes" id="UP001234585"/>
    </source>
</evidence>
<name>A0AA50CNJ7_9HYPH</name>
<dbReference type="PANTHER" id="PTHR12558:SF33">
    <property type="entry name" value="BLL7664 PROTEIN"/>
    <property type="match status" value="1"/>
</dbReference>
<gene>
    <name evidence="1" type="ORF">Q9313_00400</name>
</gene>
<dbReference type="Gene3D" id="1.25.40.10">
    <property type="entry name" value="Tetratricopeptide repeat domain"/>
    <property type="match status" value="1"/>
</dbReference>
<organism evidence="1 2">
    <name type="scientific">Shinella sumterensis</name>
    <dbReference type="NCBI Taxonomy" id="1967501"/>
    <lineage>
        <taxon>Bacteria</taxon>
        <taxon>Pseudomonadati</taxon>
        <taxon>Pseudomonadota</taxon>
        <taxon>Alphaproteobacteria</taxon>
        <taxon>Hyphomicrobiales</taxon>
        <taxon>Rhizobiaceae</taxon>
        <taxon>Shinella</taxon>
    </lineage>
</organism>
<dbReference type="EMBL" id="CP132302">
    <property type="protein sequence ID" value="WLR97526.1"/>
    <property type="molecule type" value="Genomic_DNA"/>
</dbReference>
<reference evidence="1 2" key="1">
    <citation type="submission" date="2023-08" db="EMBL/GenBank/DDBJ databases">
        <title>Pathogen: clinical or host-associated sample.</title>
        <authorList>
            <person name="Hergert J."/>
            <person name="Casey R."/>
            <person name="Wagner J."/>
            <person name="Young E.L."/>
            <person name="Oakeson K.F."/>
        </authorList>
    </citation>
    <scope>NUCLEOTIDE SEQUENCE [LARGE SCALE GENOMIC DNA]</scope>
    <source>
        <strain evidence="1 2">1760953</strain>
    </source>
</reference>
<keyword evidence="2" id="KW-1185">Reference proteome</keyword>
<evidence type="ECO:0000313" key="1">
    <source>
        <dbReference type="EMBL" id="WLR97526.1"/>
    </source>
</evidence>